<keyword evidence="1" id="KW-0433">Leucine-rich repeat</keyword>
<proteinExistence type="predicted"/>
<evidence type="ECO:0000313" key="5">
    <source>
        <dbReference type="Proteomes" id="UP000290572"/>
    </source>
</evidence>
<dbReference type="InterPro" id="IPR003591">
    <property type="entry name" value="Leu-rich_rpt_typical-subtyp"/>
</dbReference>
<evidence type="ECO:0000256" key="2">
    <source>
        <dbReference type="ARBA" id="ARBA00022737"/>
    </source>
</evidence>
<dbReference type="PROSITE" id="PS51498">
    <property type="entry name" value="MABP"/>
    <property type="match status" value="1"/>
</dbReference>
<dbReference type="SMART" id="SM00369">
    <property type="entry name" value="LRR_TYP"/>
    <property type="match status" value="3"/>
</dbReference>
<evidence type="ECO:0000259" key="3">
    <source>
        <dbReference type="PROSITE" id="PS51498"/>
    </source>
</evidence>
<keyword evidence="2" id="KW-0677">Repeat</keyword>
<feature type="domain" description="MABP" evidence="3">
    <location>
        <begin position="188"/>
        <end position="334"/>
    </location>
</feature>
<comment type="caution">
    <text evidence="4">The sequence shown here is derived from an EMBL/GenBank/DDBJ whole genome shotgun (WGS) entry which is preliminary data.</text>
</comment>
<dbReference type="EMBL" id="QBIY01013025">
    <property type="protein sequence ID" value="RXN12824.1"/>
    <property type="molecule type" value="Genomic_DNA"/>
</dbReference>
<dbReference type="AlphaFoldDB" id="A0A498M175"/>
<accession>A0A498M175</accession>
<sequence>MNLIAVPHGLPNTTRHLYLDNNLLLTIPSDSFIGLPLLFKLDLSHNRLVHLEPGAFRDQTDSLSSLDLSFNLLETLDPEAFGELRAQTNLSHNPWLCDCHLQLAMPQLLLDPSSLAEVVCNASEPEELGAQEETSMEDEGPITKLNVSTSKDEEEILRAHGYQHINADLNDGTGKNRVFIWYKKECGNRPVTRIQFSFNDGMKSVLADAWYELVNRDLNRGAGGDYIFLWYFCGSTEHDIPIVDLKVSKDAKEEPALLQDGWERLGCDLNRKAGGNFIYLWVKREKPSYICEITASVDFSCDRYLFEQGYTRVDEDTNRGAGGKHVFLWYRRSTDKSKALTALNVSTSPQEQAKLQASGFKMVCVDLSEGAGGKYVYTWYKKEGCESQIQAMVLLINPDAWKEYQKAGINFVEKNLNEDNKGWKMYITYK</sequence>
<dbReference type="InterPro" id="IPR001611">
    <property type="entry name" value="Leu-rich_rpt"/>
</dbReference>
<dbReference type="Gene3D" id="2.100.10.50">
    <property type="match status" value="2"/>
</dbReference>
<gene>
    <name evidence="4" type="ORF">ROHU_029277</name>
</gene>
<protein>
    <recommendedName>
        <fullName evidence="3">MABP domain-containing protein</fullName>
    </recommendedName>
</protein>
<dbReference type="InterPro" id="IPR023341">
    <property type="entry name" value="MABP"/>
</dbReference>
<evidence type="ECO:0000256" key="1">
    <source>
        <dbReference type="ARBA" id="ARBA00022614"/>
    </source>
</evidence>
<dbReference type="GO" id="GO:0005737">
    <property type="term" value="C:cytoplasm"/>
    <property type="evidence" value="ECO:0007669"/>
    <property type="project" value="UniProtKB-ARBA"/>
</dbReference>
<dbReference type="PANTHER" id="PTHR24366">
    <property type="entry name" value="IG(IMMUNOGLOBULIN) AND LRR(LEUCINE RICH REPEAT) DOMAINS"/>
    <property type="match status" value="1"/>
</dbReference>
<name>A0A498M175_LABRO</name>
<evidence type="ECO:0000313" key="4">
    <source>
        <dbReference type="EMBL" id="RXN12824.1"/>
    </source>
</evidence>
<dbReference type="SUPFAM" id="SSF52058">
    <property type="entry name" value="L domain-like"/>
    <property type="match status" value="1"/>
</dbReference>
<dbReference type="Pfam" id="PF13855">
    <property type="entry name" value="LRR_8"/>
    <property type="match status" value="1"/>
</dbReference>
<dbReference type="Gene3D" id="3.80.10.10">
    <property type="entry name" value="Ribonuclease Inhibitor"/>
    <property type="match status" value="1"/>
</dbReference>
<dbReference type="PANTHER" id="PTHR24366:SF171">
    <property type="entry name" value="LEUCINE RICH REPEAT NEURONAL 4"/>
    <property type="match status" value="1"/>
</dbReference>
<organism evidence="4 5">
    <name type="scientific">Labeo rohita</name>
    <name type="common">Indian major carp</name>
    <name type="synonym">Cyprinus rohita</name>
    <dbReference type="NCBI Taxonomy" id="84645"/>
    <lineage>
        <taxon>Eukaryota</taxon>
        <taxon>Metazoa</taxon>
        <taxon>Chordata</taxon>
        <taxon>Craniata</taxon>
        <taxon>Vertebrata</taxon>
        <taxon>Euteleostomi</taxon>
        <taxon>Actinopterygii</taxon>
        <taxon>Neopterygii</taxon>
        <taxon>Teleostei</taxon>
        <taxon>Ostariophysi</taxon>
        <taxon>Cypriniformes</taxon>
        <taxon>Cyprinidae</taxon>
        <taxon>Labeoninae</taxon>
        <taxon>Labeonini</taxon>
        <taxon>Labeo</taxon>
    </lineage>
</organism>
<reference evidence="4 5" key="1">
    <citation type="submission" date="2018-03" db="EMBL/GenBank/DDBJ databases">
        <title>Draft genome sequence of Rohu Carp (Labeo rohita).</title>
        <authorList>
            <person name="Das P."/>
            <person name="Kushwaha B."/>
            <person name="Joshi C.G."/>
            <person name="Kumar D."/>
            <person name="Nagpure N.S."/>
            <person name="Sahoo L."/>
            <person name="Das S.P."/>
            <person name="Bit A."/>
            <person name="Patnaik S."/>
            <person name="Meher P.K."/>
            <person name="Jayasankar P."/>
            <person name="Koringa P.G."/>
            <person name="Patel N.V."/>
            <person name="Hinsu A.T."/>
            <person name="Kumar R."/>
            <person name="Pandey M."/>
            <person name="Agarwal S."/>
            <person name="Srivastava S."/>
            <person name="Singh M."/>
            <person name="Iquebal M.A."/>
            <person name="Jaiswal S."/>
            <person name="Angadi U.B."/>
            <person name="Kumar N."/>
            <person name="Raza M."/>
            <person name="Shah T.M."/>
            <person name="Rai A."/>
            <person name="Jena J.K."/>
        </authorList>
    </citation>
    <scope>NUCLEOTIDE SEQUENCE [LARGE SCALE GENOMIC DNA]</scope>
    <source>
        <strain evidence="4">DASCIFA01</strain>
        <tissue evidence="4">Testis</tissue>
    </source>
</reference>
<dbReference type="Proteomes" id="UP000290572">
    <property type="component" value="Unassembled WGS sequence"/>
</dbReference>
<dbReference type="InterPro" id="IPR032675">
    <property type="entry name" value="LRR_dom_sf"/>
</dbReference>
<keyword evidence="5" id="KW-1185">Reference proteome</keyword>